<dbReference type="GO" id="GO:0005524">
    <property type="term" value="F:ATP binding"/>
    <property type="evidence" value="ECO:0007669"/>
    <property type="project" value="UniProtKB-KW"/>
</dbReference>
<proteinExistence type="predicted"/>
<dbReference type="CDD" id="cd00082">
    <property type="entry name" value="HisKA"/>
    <property type="match status" value="1"/>
</dbReference>
<comment type="subcellular location">
    <subcellularLocation>
        <location evidence="2">Membrane</location>
        <topology evidence="2">Multi-pass membrane protein</topology>
    </subcellularLocation>
</comment>
<dbReference type="SMART" id="SM00388">
    <property type="entry name" value="HisKA"/>
    <property type="match status" value="1"/>
</dbReference>
<dbReference type="SMART" id="SM00387">
    <property type="entry name" value="HATPase_c"/>
    <property type="match status" value="1"/>
</dbReference>
<keyword evidence="4 9" id="KW-0597">Phosphoprotein</keyword>
<dbReference type="SUPFAM" id="SSF55874">
    <property type="entry name" value="ATPase domain of HSP90 chaperone/DNA topoisomerase II/histidine kinase"/>
    <property type="match status" value="1"/>
</dbReference>
<organism evidence="13 14">
    <name type="scientific">Thalassospira aquimaris</name>
    <dbReference type="NCBI Taxonomy" id="3037796"/>
    <lineage>
        <taxon>Bacteria</taxon>
        <taxon>Pseudomonadati</taxon>
        <taxon>Pseudomonadota</taxon>
        <taxon>Alphaproteobacteria</taxon>
        <taxon>Rhodospirillales</taxon>
        <taxon>Thalassospiraceae</taxon>
        <taxon>Thalassospira</taxon>
    </lineage>
</organism>
<dbReference type="EC" id="2.7.13.3" evidence="3"/>
<dbReference type="PROSITE" id="PS50110">
    <property type="entry name" value="RESPONSE_REGULATORY"/>
    <property type="match status" value="1"/>
</dbReference>
<evidence type="ECO:0000313" key="14">
    <source>
        <dbReference type="Proteomes" id="UP001529180"/>
    </source>
</evidence>
<feature type="domain" description="Response regulatory" evidence="12">
    <location>
        <begin position="519"/>
        <end position="636"/>
    </location>
</feature>
<evidence type="ECO:0000256" key="5">
    <source>
        <dbReference type="ARBA" id="ARBA00022692"/>
    </source>
</evidence>
<dbReference type="InterPro" id="IPR004358">
    <property type="entry name" value="Sig_transdc_His_kin-like_C"/>
</dbReference>
<dbReference type="PANTHER" id="PTHR45339:SF1">
    <property type="entry name" value="HYBRID SIGNAL TRANSDUCTION HISTIDINE KINASE J"/>
    <property type="match status" value="1"/>
</dbReference>
<dbReference type="SMART" id="SM00448">
    <property type="entry name" value="REC"/>
    <property type="match status" value="1"/>
</dbReference>
<comment type="catalytic activity">
    <reaction evidence="1">
        <text>ATP + protein L-histidine = ADP + protein N-phospho-L-histidine.</text>
        <dbReference type="EC" id="2.7.13.3"/>
    </reaction>
</comment>
<feature type="domain" description="Histidine kinase" evidence="11">
    <location>
        <begin position="260"/>
        <end position="485"/>
    </location>
</feature>
<dbReference type="EMBL" id="JARSBO010000001">
    <property type="protein sequence ID" value="MDG4717563.1"/>
    <property type="molecule type" value="Genomic_DNA"/>
</dbReference>
<evidence type="ECO:0000313" key="13">
    <source>
        <dbReference type="EMBL" id="MDG4717563.1"/>
    </source>
</evidence>
<keyword evidence="5 10" id="KW-0812">Transmembrane</keyword>
<accession>A0ABT6G684</accession>
<feature type="transmembrane region" description="Helical" evidence="10">
    <location>
        <begin position="208"/>
        <end position="230"/>
    </location>
</feature>
<evidence type="ECO:0000256" key="1">
    <source>
        <dbReference type="ARBA" id="ARBA00000085"/>
    </source>
</evidence>
<dbReference type="Pfam" id="PF00072">
    <property type="entry name" value="Response_reg"/>
    <property type="match status" value="1"/>
</dbReference>
<dbReference type="Pfam" id="PF02518">
    <property type="entry name" value="HATPase_c"/>
    <property type="match status" value="1"/>
</dbReference>
<feature type="modified residue" description="4-aspartylphosphate" evidence="9">
    <location>
        <position position="568"/>
    </location>
</feature>
<dbReference type="SUPFAM" id="SSF47384">
    <property type="entry name" value="Homodimeric domain of signal transducing histidine kinase"/>
    <property type="match status" value="1"/>
</dbReference>
<keyword evidence="13" id="KW-0067">ATP-binding</keyword>
<evidence type="ECO:0000256" key="10">
    <source>
        <dbReference type="SAM" id="Phobius"/>
    </source>
</evidence>
<dbReference type="CDD" id="cd16922">
    <property type="entry name" value="HATPase_EvgS-ArcB-TorS-like"/>
    <property type="match status" value="1"/>
</dbReference>
<dbReference type="Gene3D" id="3.40.50.2300">
    <property type="match status" value="1"/>
</dbReference>
<dbReference type="Pfam" id="PF00512">
    <property type="entry name" value="HisKA"/>
    <property type="match status" value="1"/>
</dbReference>
<dbReference type="PANTHER" id="PTHR45339">
    <property type="entry name" value="HYBRID SIGNAL TRANSDUCTION HISTIDINE KINASE J"/>
    <property type="match status" value="1"/>
</dbReference>
<evidence type="ECO:0000256" key="4">
    <source>
        <dbReference type="ARBA" id="ARBA00022553"/>
    </source>
</evidence>
<dbReference type="Proteomes" id="UP001529180">
    <property type="component" value="Unassembled WGS sequence"/>
</dbReference>
<keyword evidence="13" id="KW-0547">Nucleotide-binding</keyword>
<protein>
    <recommendedName>
        <fullName evidence="3">histidine kinase</fullName>
        <ecNumber evidence="3">2.7.13.3</ecNumber>
    </recommendedName>
</protein>
<dbReference type="PROSITE" id="PS50109">
    <property type="entry name" value="HIS_KIN"/>
    <property type="match status" value="1"/>
</dbReference>
<evidence type="ECO:0000256" key="6">
    <source>
        <dbReference type="ARBA" id="ARBA00022989"/>
    </source>
</evidence>
<dbReference type="PRINTS" id="PR00344">
    <property type="entry name" value="BCTRLSENSOR"/>
</dbReference>
<keyword evidence="7" id="KW-0902">Two-component regulatory system</keyword>
<dbReference type="InterPro" id="IPR005467">
    <property type="entry name" value="His_kinase_dom"/>
</dbReference>
<dbReference type="InterPro" id="IPR011006">
    <property type="entry name" value="CheY-like_superfamily"/>
</dbReference>
<dbReference type="SUPFAM" id="SSF52172">
    <property type="entry name" value="CheY-like"/>
    <property type="match status" value="1"/>
</dbReference>
<name>A0ABT6G684_9PROT</name>
<evidence type="ECO:0000256" key="9">
    <source>
        <dbReference type="PROSITE-ProRule" id="PRU00169"/>
    </source>
</evidence>
<dbReference type="CDD" id="cd17546">
    <property type="entry name" value="REC_hyHK_CKI1_RcsC-like"/>
    <property type="match status" value="1"/>
</dbReference>
<evidence type="ECO:0000256" key="3">
    <source>
        <dbReference type="ARBA" id="ARBA00012438"/>
    </source>
</evidence>
<dbReference type="InterPro" id="IPR029095">
    <property type="entry name" value="NarX-like_N"/>
</dbReference>
<evidence type="ECO:0000256" key="8">
    <source>
        <dbReference type="ARBA" id="ARBA00023136"/>
    </source>
</evidence>
<reference evidence="13 14" key="1">
    <citation type="submission" date="2023-03" db="EMBL/GenBank/DDBJ databases">
        <title>Strain FZY0004 represents a novel species in the genus Thalassospira isolated from seawater.</title>
        <authorList>
            <person name="Fu Z.-Y."/>
        </authorList>
    </citation>
    <scope>NUCLEOTIDE SEQUENCE [LARGE SCALE GENOMIC DNA]</scope>
    <source>
        <strain evidence="13 14">FZY0004</strain>
    </source>
</reference>
<keyword evidence="8 10" id="KW-0472">Membrane</keyword>
<sequence length="636" mass="70192">MTTGDTENRDSTQTLLRPRDVVIPFRKRILIATALILCLILTDGVVDYVTEHARQETALQINMSGRQRMLSQRINGFSQILARNDQTTAVEDSEIRLALRDAIDLMESSHRALVNGSQKLGLPPSDGAIRDYYLEGTPSLDREVRSFLAAAKRVLESNTPNYSSILSLDAEYIRRAAFRPLLEMLDRAVTLYQRDAERQLMISTQVSFAMRGAMILSIFGVMFGIVWPMIAIIRSSLHQFAEERNRANAASQAKSEFLATVSHEIRTPMNSILGLSGLLAKGEMAANLQRYAILINESAKALMVIVNDVLDLSKIEAGKLEIEHITFSPQDVVRNTISSFGSVAAEKKLELRTIIADDTPALVEGDPTRLRQILSNFVANALKFTEAGNVTVNMYRSDRLSEHWADVVVLRLEVSDTGIGFDEVTKKGLFEAFSQADQSTTRKYGGTGLGLAIAKRLTEAMGGKIDASAVPGEGATFWVDIPFTPVHPALTDPDRGSTRFLHDLSGNEEKEEPSGDIRKILVVDDKELNRIVIGAFLEKGPYEVSYACDGREAVEMAVETGFDLILMDAQMPVMDGSEALHAIRKTPGPSRNARIIVVTADALEQAENRYLAIGFDGYLSKPLTQEILARVLRTMN</sequence>
<evidence type="ECO:0000259" key="11">
    <source>
        <dbReference type="PROSITE" id="PS50109"/>
    </source>
</evidence>
<keyword evidence="6 10" id="KW-1133">Transmembrane helix</keyword>
<dbReference type="RefSeq" id="WP_181846301.1">
    <property type="nucleotide sequence ID" value="NZ_JARSBO010000001.1"/>
</dbReference>
<dbReference type="InterPro" id="IPR036890">
    <property type="entry name" value="HATPase_C_sf"/>
</dbReference>
<keyword evidence="14" id="KW-1185">Reference proteome</keyword>
<gene>
    <name evidence="13" type="ORF">P7680_01055</name>
</gene>
<dbReference type="InterPro" id="IPR003594">
    <property type="entry name" value="HATPase_dom"/>
</dbReference>
<dbReference type="Gene3D" id="1.10.287.130">
    <property type="match status" value="1"/>
</dbReference>
<comment type="caution">
    <text evidence="13">The sequence shown here is derived from an EMBL/GenBank/DDBJ whole genome shotgun (WGS) entry which is preliminary data.</text>
</comment>
<dbReference type="InterPro" id="IPR003661">
    <property type="entry name" value="HisK_dim/P_dom"/>
</dbReference>
<evidence type="ECO:0000259" key="12">
    <source>
        <dbReference type="PROSITE" id="PS50110"/>
    </source>
</evidence>
<evidence type="ECO:0000256" key="7">
    <source>
        <dbReference type="ARBA" id="ARBA00023012"/>
    </source>
</evidence>
<dbReference type="Gene3D" id="3.30.565.10">
    <property type="entry name" value="Histidine kinase-like ATPase, C-terminal domain"/>
    <property type="match status" value="1"/>
</dbReference>
<evidence type="ECO:0000256" key="2">
    <source>
        <dbReference type="ARBA" id="ARBA00004141"/>
    </source>
</evidence>
<dbReference type="Pfam" id="PF13675">
    <property type="entry name" value="PilJ"/>
    <property type="match status" value="1"/>
</dbReference>
<dbReference type="InterPro" id="IPR036097">
    <property type="entry name" value="HisK_dim/P_sf"/>
</dbReference>
<dbReference type="InterPro" id="IPR001789">
    <property type="entry name" value="Sig_transdc_resp-reg_receiver"/>
</dbReference>